<sequence>MPERILITGAAGFVGRHLLSALRADMPDAALLTPAQAACDITDADAVAALVEQARPTACVHLAAIAAIPTARRDPHAAWRVNLDGTLNLARALAAHAPEATLLFVSSADIYGASFRAGHAVDESVAPAPLNTYAATKAAADLALGALAAESGLRCIRVRPFNHTGPGQSPDFVVAAFARQVARIAAGLQPEVLRVGALEPRRDFLDVRDVCAAYVACLRRRDALPAGAILNLASGHPRRIGEVLDTLLARAGVRALIESEASLLRPSDILLAAGDATRAARLLEWRPRIAWEQTIDDVLADWRARVAAGE</sequence>
<dbReference type="AlphaFoldDB" id="A0A0D6P7L0"/>
<feature type="domain" description="NAD-dependent epimerase/dehydratase" evidence="3">
    <location>
        <begin position="5"/>
        <end position="233"/>
    </location>
</feature>
<gene>
    <name evidence="4" type="ORF">Asru_0407_03</name>
</gene>
<comment type="pathway">
    <text evidence="1">Bacterial outer membrane biogenesis; LPS O-antigen biosynthesis.</text>
</comment>
<reference evidence="4 5" key="1">
    <citation type="submission" date="2012-11" db="EMBL/GenBank/DDBJ databases">
        <title>Whole genome sequence of Acidisphaera rubrifaciens HS-AP3.</title>
        <authorList>
            <person name="Azuma Y."/>
            <person name="Higashiura N."/>
            <person name="Hirakawa H."/>
            <person name="Matsushita K."/>
        </authorList>
    </citation>
    <scope>NUCLEOTIDE SEQUENCE [LARGE SCALE GENOMIC DNA]</scope>
    <source>
        <strain evidence="4 5">HS-AP3</strain>
    </source>
</reference>
<dbReference type="Pfam" id="PF01370">
    <property type="entry name" value="Epimerase"/>
    <property type="match status" value="1"/>
</dbReference>
<dbReference type="OrthoDB" id="5295702at2"/>
<dbReference type="Proteomes" id="UP000032680">
    <property type="component" value="Unassembled WGS sequence"/>
</dbReference>
<protein>
    <submittedName>
        <fullName evidence="4">Oxidoreductase</fullName>
    </submittedName>
</protein>
<dbReference type="InterPro" id="IPR001509">
    <property type="entry name" value="Epimerase_deHydtase"/>
</dbReference>
<evidence type="ECO:0000256" key="1">
    <source>
        <dbReference type="ARBA" id="ARBA00005125"/>
    </source>
</evidence>
<dbReference type="Gene3D" id="3.40.50.720">
    <property type="entry name" value="NAD(P)-binding Rossmann-like Domain"/>
    <property type="match status" value="1"/>
</dbReference>
<comment type="similarity">
    <text evidence="2">Belongs to the NAD(P)-dependent epimerase/dehydratase family.</text>
</comment>
<accession>A0A0D6P7L0</accession>
<keyword evidence="5" id="KW-1185">Reference proteome</keyword>
<dbReference type="RefSeq" id="WP_048861831.1">
    <property type="nucleotide sequence ID" value="NZ_BANB01000407.1"/>
</dbReference>
<evidence type="ECO:0000259" key="3">
    <source>
        <dbReference type="Pfam" id="PF01370"/>
    </source>
</evidence>
<dbReference type="SUPFAM" id="SSF51735">
    <property type="entry name" value="NAD(P)-binding Rossmann-fold domains"/>
    <property type="match status" value="1"/>
</dbReference>
<name>A0A0D6P7L0_9PROT</name>
<comment type="caution">
    <text evidence="4">The sequence shown here is derived from an EMBL/GenBank/DDBJ whole genome shotgun (WGS) entry which is preliminary data.</text>
</comment>
<dbReference type="Gene3D" id="3.90.25.10">
    <property type="entry name" value="UDP-galactose 4-epimerase, domain 1"/>
    <property type="match status" value="1"/>
</dbReference>
<organism evidence="4 5">
    <name type="scientific">Acidisphaera rubrifaciens HS-AP3</name>
    <dbReference type="NCBI Taxonomy" id="1231350"/>
    <lineage>
        <taxon>Bacteria</taxon>
        <taxon>Pseudomonadati</taxon>
        <taxon>Pseudomonadota</taxon>
        <taxon>Alphaproteobacteria</taxon>
        <taxon>Acetobacterales</taxon>
        <taxon>Acetobacteraceae</taxon>
        <taxon>Acidisphaera</taxon>
    </lineage>
</organism>
<dbReference type="PANTHER" id="PTHR43000">
    <property type="entry name" value="DTDP-D-GLUCOSE 4,6-DEHYDRATASE-RELATED"/>
    <property type="match status" value="1"/>
</dbReference>
<proteinExistence type="inferred from homology"/>
<evidence type="ECO:0000313" key="5">
    <source>
        <dbReference type="Proteomes" id="UP000032680"/>
    </source>
</evidence>
<evidence type="ECO:0000256" key="2">
    <source>
        <dbReference type="ARBA" id="ARBA00007637"/>
    </source>
</evidence>
<evidence type="ECO:0000313" key="4">
    <source>
        <dbReference type="EMBL" id="GAN77647.1"/>
    </source>
</evidence>
<dbReference type="InterPro" id="IPR036291">
    <property type="entry name" value="NAD(P)-bd_dom_sf"/>
</dbReference>
<dbReference type="EMBL" id="BANB01000407">
    <property type="protein sequence ID" value="GAN77647.1"/>
    <property type="molecule type" value="Genomic_DNA"/>
</dbReference>